<protein>
    <recommendedName>
        <fullName evidence="3">MIB/HERC2 domain-containing protein</fullName>
    </recommendedName>
</protein>
<organism evidence="4 5">
    <name type="scientific">Aromia moschata</name>
    <dbReference type="NCBI Taxonomy" id="1265417"/>
    <lineage>
        <taxon>Eukaryota</taxon>
        <taxon>Metazoa</taxon>
        <taxon>Ecdysozoa</taxon>
        <taxon>Arthropoda</taxon>
        <taxon>Hexapoda</taxon>
        <taxon>Insecta</taxon>
        <taxon>Pterygota</taxon>
        <taxon>Neoptera</taxon>
        <taxon>Endopterygota</taxon>
        <taxon>Coleoptera</taxon>
        <taxon>Polyphaga</taxon>
        <taxon>Cucujiformia</taxon>
        <taxon>Chrysomeloidea</taxon>
        <taxon>Cerambycidae</taxon>
        <taxon>Cerambycinae</taxon>
        <taxon>Callichromatini</taxon>
        <taxon>Aromia</taxon>
    </lineage>
</organism>
<dbReference type="InterPro" id="IPR037252">
    <property type="entry name" value="Mib_Herc2_sf"/>
</dbReference>
<comment type="caution">
    <text evidence="4">The sequence shown here is derived from an EMBL/GenBank/DDBJ whole genome shotgun (WGS) entry which is preliminary data.</text>
</comment>
<dbReference type="AlphaFoldDB" id="A0AAV8Z9B7"/>
<proteinExistence type="predicted"/>
<dbReference type="GO" id="GO:0004842">
    <property type="term" value="F:ubiquitin-protein transferase activity"/>
    <property type="evidence" value="ECO:0007669"/>
    <property type="project" value="InterPro"/>
</dbReference>
<dbReference type="GO" id="GO:0046872">
    <property type="term" value="F:metal ion binding"/>
    <property type="evidence" value="ECO:0007669"/>
    <property type="project" value="InterPro"/>
</dbReference>
<keyword evidence="5" id="KW-1185">Reference proteome</keyword>
<dbReference type="InterPro" id="IPR010606">
    <property type="entry name" value="Mib_Herc2"/>
</dbReference>
<feature type="domain" description="MIB/HERC2" evidence="3">
    <location>
        <begin position="15"/>
        <end position="76"/>
    </location>
</feature>
<dbReference type="EMBL" id="JAPWTK010000007">
    <property type="protein sequence ID" value="KAJ8960892.1"/>
    <property type="molecule type" value="Genomic_DNA"/>
</dbReference>
<evidence type="ECO:0000313" key="5">
    <source>
        <dbReference type="Proteomes" id="UP001162162"/>
    </source>
</evidence>
<dbReference type="PROSITE" id="PS51416">
    <property type="entry name" value="MIB_HERC2"/>
    <property type="match status" value="1"/>
</dbReference>
<dbReference type="PANTHER" id="PTHR24202">
    <property type="entry name" value="E3 UBIQUITIN-PROTEIN LIGASE MIB2"/>
    <property type="match status" value="1"/>
</dbReference>
<sequence>MEIANAVGTTPTVPRNPRMMEGVGARVIRGPDWKWGKQDGGEGHVGTVRNFESPMKWWWCGTTAPRPTTAAPASTT</sequence>
<keyword evidence="1" id="KW-0175">Coiled coil</keyword>
<dbReference type="GO" id="GO:0007219">
    <property type="term" value="P:Notch signaling pathway"/>
    <property type="evidence" value="ECO:0007669"/>
    <property type="project" value="TreeGrafter"/>
</dbReference>
<dbReference type="Proteomes" id="UP001162162">
    <property type="component" value="Unassembled WGS sequence"/>
</dbReference>
<name>A0AAV8Z9B7_9CUCU</name>
<dbReference type="Pfam" id="PF06701">
    <property type="entry name" value="MIB_HERC2"/>
    <property type="match status" value="1"/>
</dbReference>
<dbReference type="SUPFAM" id="SSF159034">
    <property type="entry name" value="Mib/herc2 domain-like"/>
    <property type="match status" value="1"/>
</dbReference>
<reference evidence="4" key="1">
    <citation type="journal article" date="2023" name="Insect Mol. Biol.">
        <title>Genome sequencing provides insights into the evolution of gene families encoding plant cell wall-degrading enzymes in longhorned beetles.</title>
        <authorList>
            <person name="Shin N.R."/>
            <person name="Okamura Y."/>
            <person name="Kirsch R."/>
            <person name="Pauchet Y."/>
        </authorList>
    </citation>
    <scope>NUCLEOTIDE SEQUENCE</scope>
    <source>
        <strain evidence="4">AMC_N1</strain>
    </source>
</reference>
<evidence type="ECO:0000256" key="1">
    <source>
        <dbReference type="ARBA" id="ARBA00023054"/>
    </source>
</evidence>
<dbReference type="GO" id="GO:0006897">
    <property type="term" value="P:endocytosis"/>
    <property type="evidence" value="ECO:0007669"/>
    <property type="project" value="TreeGrafter"/>
</dbReference>
<dbReference type="GO" id="GO:0005737">
    <property type="term" value="C:cytoplasm"/>
    <property type="evidence" value="ECO:0007669"/>
    <property type="project" value="TreeGrafter"/>
</dbReference>
<dbReference type="GO" id="GO:0016567">
    <property type="term" value="P:protein ubiquitination"/>
    <property type="evidence" value="ECO:0007669"/>
    <property type="project" value="InterPro"/>
</dbReference>
<accession>A0AAV8Z9B7</accession>
<evidence type="ECO:0000313" key="4">
    <source>
        <dbReference type="EMBL" id="KAJ8960892.1"/>
    </source>
</evidence>
<feature type="region of interest" description="Disordered" evidence="2">
    <location>
        <begin position="1"/>
        <end position="20"/>
    </location>
</feature>
<evidence type="ECO:0000259" key="3">
    <source>
        <dbReference type="PROSITE" id="PS51416"/>
    </source>
</evidence>
<dbReference type="Gene3D" id="2.30.30.40">
    <property type="entry name" value="SH3 Domains"/>
    <property type="match status" value="1"/>
</dbReference>
<evidence type="ECO:0000256" key="2">
    <source>
        <dbReference type="SAM" id="MobiDB-lite"/>
    </source>
</evidence>
<dbReference type="PANTHER" id="PTHR24202:SF53">
    <property type="entry name" value="E3 UBIQUITIN-PROTEIN LIGASE MIB1"/>
    <property type="match status" value="1"/>
</dbReference>
<gene>
    <name evidence="4" type="ORF">NQ318_020191</name>
</gene>